<dbReference type="PANTHER" id="PTHR35864:SF1">
    <property type="entry name" value="ZINC METALLOPROTEASE YWHC-RELATED"/>
    <property type="match status" value="1"/>
</dbReference>
<name>A0AAV3UD62_9EURY</name>
<feature type="transmembrane region" description="Helical" evidence="1">
    <location>
        <begin position="122"/>
        <end position="143"/>
    </location>
</feature>
<protein>
    <submittedName>
        <fullName evidence="2">Zn-dependent protease</fullName>
    </submittedName>
</protein>
<feature type="transmembrane region" description="Helical" evidence="1">
    <location>
        <begin position="12"/>
        <end position="28"/>
    </location>
</feature>
<keyword evidence="3" id="KW-1185">Reference proteome</keyword>
<comment type="caution">
    <text evidence="2">The sequence shown here is derived from an EMBL/GenBank/DDBJ whole genome shotgun (WGS) entry which is preliminary data.</text>
</comment>
<keyword evidence="1" id="KW-1133">Transmembrane helix</keyword>
<keyword evidence="2" id="KW-0378">Hydrolase</keyword>
<dbReference type="RefSeq" id="WP_227775644.1">
    <property type="nucleotide sequence ID" value="NZ_BAABKX010000001.1"/>
</dbReference>
<evidence type="ECO:0000256" key="1">
    <source>
        <dbReference type="SAM" id="Phobius"/>
    </source>
</evidence>
<dbReference type="AlphaFoldDB" id="A0AAV3UD62"/>
<dbReference type="GeneID" id="68611409"/>
<dbReference type="Proteomes" id="UP001501729">
    <property type="component" value="Unassembled WGS sequence"/>
</dbReference>
<keyword evidence="1" id="KW-0812">Transmembrane</keyword>
<reference evidence="2 3" key="1">
    <citation type="journal article" date="2019" name="Int. J. Syst. Evol. Microbiol.">
        <title>The Global Catalogue of Microorganisms (GCM) 10K type strain sequencing project: providing services to taxonomists for standard genome sequencing and annotation.</title>
        <authorList>
            <consortium name="The Broad Institute Genomics Platform"/>
            <consortium name="The Broad Institute Genome Sequencing Center for Infectious Disease"/>
            <person name="Wu L."/>
            <person name="Ma J."/>
        </authorList>
    </citation>
    <scope>NUCLEOTIDE SEQUENCE [LARGE SCALE GENOMIC DNA]</scope>
    <source>
        <strain evidence="2 3">JCM 17504</strain>
    </source>
</reference>
<keyword evidence="2" id="KW-0645">Protease</keyword>
<proteinExistence type="predicted"/>
<organism evidence="2 3">
    <name type="scientific">Haladaptatus pallidirubidus</name>
    <dbReference type="NCBI Taxonomy" id="1008152"/>
    <lineage>
        <taxon>Archaea</taxon>
        <taxon>Methanobacteriati</taxon>
        <taxon>Methanobacteriota</taxon>
        <taxon>Stenosarchaea group</taxon>
        <taxon>Halobacteria</taxon>
        <taxon>Halobacteriales</taxon>
        <taxon>Haladaptataceae</taxon>
        <taxon>Haladaptatus</taxon>
    </lineage>
</organism>
<dbReference type="InterPro" id="IPR052348">
    <property type="entry name" value="Metallopeptidase_M50B"/>
</dbReference>
<dbReference type="EMBL" id="BAABKX010000001">
    <property type="protein sequence ID" value="GAA5043607.1"/>
    <property type="molecule type" value="Genomic_DNA"/>
</dbReference>
<evidence type="ECO:0000313" key="2">
    <source>
        <dbReference type="EMBL" id="GAA5043607.1"/>
    </source>
</evidence>
<keyword evidence="1" id="KW-0472">Membrane</keyword>
<accession>A0AAV3UD62</accession>
<feature type="transmembrane region" description="Helical" evidence="1">
    <location>
        <begin position="87"/>
        <end position="110"/>
    </location>
</feature>
<feature type="transmembrane region" description="Helical" evidence="1">
    <location>
        <begin position="48"/>
        <end position="66"/>
    </location>
</feature>
<dbReference type="GO" id="GO:0006508">
    <property type="term" value="P:proteolysis"/>
    <property type="evidence" value="ECO:0007669"/>
    <property type="project" value="UniProtKB-KW"/>
</dbReference>
<dbReference type="GO" id="GO:0008233">
    <property type="term" value="F:peptidase activity"/>
    <property type="evidence" value="ECO:0007669"/>
    <property type="project" value="UniProtKB-KW"/>
</dbReference>
<evidence type="ECO:0000313" key="3">
    <source>
        <dbReference type="Proteomes" id="UP001501729"/>
    </source>
</evidence>
<sequence>MNVRFSTHEIRDLLIAWIALGIAFTLFLQPELVQSLIQPGGGASPGTFVRALGISLLTAGVGFLLHELAHKVMAIRFGQVAEFRADYGMLFLAIASALAGFLFAAPGAVYHRGMATERENGLIALAGPVTNVVLGAMFVPIWLVGSDTSFVGLVGHLGVQINFLLAGFNMLPWGPLDGKKVQSWSTIVFVGTFVPLLLLAVYALLFMPFPRF</sequence>
<feature type="transmembrane region" description="Helical" evidence="1">
    <location>
        <begin position="183"/>
        <end position="206"/>
    </location>
</feature>
<feature type="transmembrane region" description="Helical" evidence="1">
    <location>
        <begin position="150"/>
        <end position="171"/>
    </location>
</feature>
<dbReference type="PANTHER" id="PTHR35864">
    <property type="entry name" value="ZINC METALLOPROTEASE MJ0611-RELATED"/>
    <property type="match status" value="1"/>
</dbReference>
<gene>
    <name evidence="2" type="ORF">GCM10025751_08590</name>
</gene>